<feature type="transmembrane region" description="Helical" evidence="2">
    <location>
        <begin position="12"/>
        <end position="31"/>
    </location>
</feature>
<organism evidence="3 4">
    <name type="scientific">Saccharopolyspora spinosa</name>
    <dbReference type="NCBI Taxonomy" id="60894"/>
    <lineage>
        <taxon>Bacteria</taxon>
        <taxon>Bacillati</taxon>
        <taxon>Actinomycetota</taxon>
        <taxon>Actinomycetes</taxon>
        <taxon>Pseudonocardiales</taxon>
        <taxon>Pseudonocardiaceae</taxon>
        <taxon>Saccharopolyspora</taxon>
    </lineage>
</organism>
<keyword evidence="1" id="KW-0732">Signal</keyword>
<dbReference type="Proteomes" id="UP000233786">
    <property type="component" value="Unassembled WGS sequence"/>
</dbReference>
<evidence type="ECO:0000313" key="3">
    <source>
        <dbReference type="EMBL" id="PKW16275.1"/>
    </source>
</evidence>
<gene>
    <name evidence="3" type="ORF">A8926_4092</name>
</gene>
<reference evidence="3" key="1">
    <citation type="submission" date="2017-12" db="EMBL/GenBank/DDBJ databases">
        <title>Sequencing the genomes of 1000 Actinobacteria strains.</title>
        <authorList>
            <person name="Klenk H.-P."/>
        </authorList>
    </citation>
    <scope>NUCLEOTIDE SEQUENCE [LARGE SCALE GENOMIC DNA]</scope>
    <source>
        <strain evidence="3">DSM 44228</strain>
    </source>
</reference>
<evidence type="ECO:0000313" key="4">
    <source>
        <dbReference type="Proteomes" id="UP000233786"/>
    </source>
</evidence>
<dbReference type="OrthoDB" id="9815444at2"/>
<name>A0A2N3Y026_SACSN</name>
<evidence type="ECO:0000256" key="2">
    <source>
        <dbReference type="SAM" id="Phobius"/>
    </source>
</evidence>
<evidence type="ECO:0000256" key="1">
    <source>
        <dbReference type="ARBA" id="ARBA00022729"/>
    </source>
</evidence>
<dbReference type="STRING" id="994479.GCA_000194155_05441"/>
<dbReference type="InterPro" id="IPR006059">
    <property type="entry name" value="SBP"/>
</dbReference>
<sequence>MTTHDPIGRRQFLRLGAMASGTVLGAGFLSACGGGGGASSELVYAGYGGSYQDGIKSAMFDPFTQSTGIGVKYTADANDVTKLISLADAGRSQDDIADAQGPALAQLRASGALEKLDRNVVTHEDVVNPSLITEYSVPYYQFSHNIFWNASMMSGQLNSWADVWDVRKFPGKRGFQRLPWFTLEIALLADGVAMDSLYPLDVDRAFRSLDRIKPNAVFLDNNSLTNAVSTGELVTADLNLSRVKTIIKSGVKLEYTWNQAMVDVEQLVVLRGGARRDAAMKAVQYSLEPETQLRIIRTLGYTPTSKAALAQIPAADAKDLPGTPETVGTSFYLNASWWADNYKAVSTRFQGWLTS</sequence>
<dbReference type="PANTHER" id="PTHR30222:SF2">
    <property type="entry name" value="ABC TRANSPORTER SUBSTRATE-BINDING PROTEIN"/>
    <property type="match status" value="1"/>
</dbReference>
<keyword evidence="2" id="KW-0812">Transmembrane</keyword>
<dbReference type="PANTHER" id="PTHR30222">
    <property type="entry name" value="SPERMIDINE/PUTRESCINE-BINDING PERIPLASMIC PROTEIN"/>
    <property type="match status" value="1"/>
</dbReference>
<dbReference type="EMBL" id="PJNB01000001">
    <property type="protein sequence ID" value="PKW16275.1"/>
    <property type="molecule type" value="Genomic_DNA"/>
</dbReference>
<dbReference type="AlphaFoldDB" id="A0A2N3Y026"/>
<protein>
    <submittedName>
        <fullName evidence="3">Spermidine/putrescine transport system substrate-binding protein</fullName>
    </submittedName>
</protein>
<dbReference type="Pfam" id="PF13416">
    <property type="entry name" value="SBP_bac_8"/>
    <property type="match status" value="1"/>
</dbReference>
<proteinExistence type="predicted"/>
<accession>A0A2N3Y026</accession>
<dbReference type="RefSeq" id="WP_010311312.1">
    <property type="nucleotide sequence ID" value="NZ_CP061007.1"/>
</dbReference>
<dbReference type="InterPro" id="IPR006311">
    <property type="entry name" value="TAT_signal"/>
</dbReference>
<keyword evidence="2" id="KW-0472">Membrane</keyword>
<dbReference type="CDD" id="cd13589">
    <property type="entry name" value="PBP2_polyamine_RpCGA009"/>
    <property type="match status" value="1"/>
</dbReference>
<comment type="caution">
    <text evidence="3">The sequence shown here is derived from an EMBL/GenBank/DDBJ whole genome shotgun (WGS) entry which is preliminary data.</text>
</comment>
<dbReference type="PROSITE" id="PS51318">
    <property type="entry name" value="TAT"/>
    <property type="match status" value="1"/>
</dbReference>
<keyword evidence="2" id="KW-1133">Transmembrane helix</keyword>
<dbReference type="SUPFAM" id="SSF53850">
    <property type="entry name" value="Periplasmic binding protein-like II"/>
    <property type="match status" value="1"/>
</dbReference>
<keyword evidence="4" id="KW-1185">Reference proteome</keyword>
<dbReference type="Gene3D" id="3.40.190.10">
    <property type="entry name" value="Periplasmic binding protein-like II"/>
    <property type="match status" value="2"/>
</dbReference>